<accession>A0A3M0Z5T5</accession>
<dbReference type="Proteomes" id="UP000269410">
    <property type="component" value="Unassembled WGS sequence"/>
</dbReference>
<dbReference type="EMBL" id="RFKV01000027">
    <property type="protein sequence ID" value="RMD77498.1"/>
    <property type="molecule type" value="Genomic_DNA"/>
</dbReference>
<comment type="caution">
    <text evidence="1">The sequence shown here is derived from an EMBL/GenBank/DDBJ whole genome shotgun (WGS) entry which is preliminary data.</text>
</comment>
<proteinExistence type="predicted"/>
<organism evidence="1 2">
    <name type="scientific">Candidatus Dojkabacteria bacterium</name>
    <dbReference type="NCBI Taxonomy" id="2099670"/>
    <lineage>
        <taxon>Bacteria</taxon>
        <taxon>Candidatus Dojkabacteria</taxon>
    </lineage>
</organism>
<gene>
    <name evidence="1" type="ORF">D6810_00760</name>
</gene>
<evidence type="ECO:0000313" key="2">
    <source>
        <dbReference type="Proteomes" id="UP000269410"/>
    </source>
</evidence>
<protein>
    <submittedName>
        <fullName evidence="1">Uncharacterized protein</fullName>
    </submittedName>
</protein>
<sequence>MTQDLIKELDDYEDIKPFLPFTEILESGYFFSEKGVDNEIRIIKKEDYLRVISRLAVDKKDEDYIRFFHQVFDPEIKYYLVAQTKYYLVEHECGESRVLSNIAKHLPSYTFERFKFNETEYFKNELAFFSKTYPNVYLLILDYRIEVYKENRLTKQVRIIEEPTFGRIYKVKYRQEVF</sequence>
<evidence type="ECO:0000313" key="1">
    <source>
        <dbReference type="EMBL" id="RMD77498.1"/>
    </source>
</evidence>
<reference evidence="1 2" key="1">
    <citation type="submission" date="2018-10" db="EMBL/GenBank/DDBJ databases">
        <title>Thermophilic Lithotrophy and Phototrophy in an Intertidal, Iron-rich, Geothermal Spring.</title>
        <authorList>
            <person name="Ward L.M."/>
            <person name="Idei A."/>
            <person name="Nakagawa M."/>
            <person name="Ueno Y."/>
            <person name="Fischer W."/>
            <person name="Mcglynn S.E."/>
        </authorList>
    </citation>
    <scope>NUCLEOTIDE SEQUENCE [LARGE SCALE GENOMIC DNA]</scope>
    <source>
        <strain evidence="1">J137</strain>
    </source>
</reference>
<dbReference type="AlphaFoldDB" id="A0A3M0Z5T5"/>
<name>A0A3M0Z5T5_9BACT</name>